<reference evidence="1 3" key="1">
    <citation type="submission" date="2007-01" db="EMBL/GenBank/DDBJ databases">
        <authorList>
            <person name="Haygood M."/>
            <person name="Podell S."/>
            <person name="Anderson C."/>
            <person name="Hopkinson B."/>
            <person name="Roe K."/>
            <person name="Barbeau K."/>
            <person name="Gaasterland T."/>
            <person name="Ferriera S."/>
            <person name="Johnson J."/>
            <person name="Kravitz S."/>
            <person name="Beeson K."/>
            <person name="Sutton G."/>
            <person name="Rogers Y.-H."/>
            <person name="Friedman R."/>
            <person name="Frazier M."/>
            <person name="Venter J.C."/>
        </authorList>
    </citation>
    <scope>NUCLEOTIDE SEQUENCE [LARGE SCALE GENOMIC DNA]</scope>
    <source>
        <strain evidence="1 3">ATCC 23134</strain>
    </source>
</reference>
<dbReference type="Proteomes" id="UP000004095">
    <property type="component" value="Unassembled WGS sequence"/>
</dbReference>
<evidence type="ECO:0000313" key="3">
    <source>
        <dbReference type="Proteomes" id="UP000004095"/>
    </source>
</evidence>
<dbReference type="EMBL" id="AAWS01000026">
    <property type="protein sequence ID" value="EAY27182.1"/>
    <property type="molecule type" value="Genomic_DNA"/>
</dbReference>
<sequence>MLFVGFVARPGNGGRQMGWVVPGELFKKPATNDLALAPK</sequence>
<dbReference type="EMBL" id="AAWS01000026">
    <property type="protein sequence ID" value="EAY27186.1"/>
    <property type="molecule type" value="Genomic_DNA"/>
</dbReference>
<evidence type="ECO:0000313" key="2">
    <source>
        <dbReference type="EMBL" id="EAY27186.1"/>
    </source>
</evidence>
<comment type="caution">
    <text evidence="1">The sequence shown here is derived from an EMBL/GenBank/DDBJ whole genome shotgun (WGS) entry which is preliminary data.</text>
</comment>
<dbReference type="AlphaFoldDB" id="A1ZR93"/>
<organism evidence="1 3">
    <name type="scientific">Microscilla marina ATCC 23134</name>
    <dbReference type="NCBI Taxonomy" id="313606"/>
    <lineage>
        <taxon>Bacteria</taxon>
        <taxon>Pseudomonadati</taxon>
        <taxon>Bacteroidota</taxon>
        <taxon>Cytophagia</taxon>
        <taxon>Cytophagales</taxon>
        <taxon>Microscillaceae</taxon>
        <taxon>Microscilla</taxon>
    </lineage>
</organism>
<proteinExistence type="predicted"/>
<keyword evidence="3" id="KW-1185">Reference proteome</keyword>
<accession>A1ZR93</accession>
<gene>
    <name evidence="1" type="ORF">M23134_08456</name>
    <name evidence="2" type="ORF">M23134_08460</name>
</gene>
<evidence type="ECO:0000313" key="1">
    <source>
        <dbReference type="EMBL" id="EAY27182.1"/>
    </source>
</evidence>
<protein>
    <submittedName>
        <fullName evidence="1">Uncharacterized protein</fullName>
    </submittedName>
</protein>
<name>A1ZR93_MICM2</name>